<keyword evidence="9" id="KW-1185">Reference proteome</keyword>
<evidence type="ECO:0000256" key="1">
    <source>
        <dbReference type="ARBA" id="ARBA00000798"/>
    </source>
</evidence>
<organism evidence="8 9">
    <name type="scientific">Desulfosporosinus youngiae DSM 17734</name>
    <dbReference type="NCBI Taxonomy" id="768710"/>
    <lineage>
        <taxon>Bacteria</taxon>
        <taxon>Bacillati</taxon>
        <taxon>Bacillota</taxon>
        <taxon>Clostridia</taxon>
        <taxon>Eubacteriales</taxon>
        <taxon>Desulfitobacteriaceae</taxon>
        <taxon>Desulfosporosinus</taxon>
    </lineage>
</organism>
<accession>H5XVL4</accession>
<evidence type="ECO:0000259" key="7">
    <source>
        <dbReference type="PROSITE" id="PS50035"/>
    </source>
</evidence>
<keyword evidence="4" id="KW-0378">Hydrolase</keyword>
<dbReference type="PROSITE" id="PS50035">
    <property type="entry name" value="PLD"/>
    <property type="match status" value="1"/>
</dbReference>
<dbReference type="Gene3D" id="3.30.870.10">
    <property type="entry name" value="Endonuclease Chain A"/>
    <property type="match status" value="2"/>
</dbReference>
<dbReference type="EMBL" id="CM001441">
    <property type="protein sequence ID" value="EHQ90097.1"/>
    <property type="molecule type" value="Genomic_DNA"/>
</dbReference>
<reference evidence="8 9" key="1">
    <citation type="submission" date="2011-11" db="EMBL/GenBank/DDBJ databases">
        <title>The Noncontiguous Finished genome of Desulfosporosinus youngiae DSM 17734.</title>
        <authorList>
            <consortium name="US DOE Joint Genome Institute (JGI-PGF)"/>
            <person name="Lucas S."/>
            <person name="Han J."/>
            <person name="Lapidus A."/>
            <person name="Cheng J.-F."/>
            <person name="Goodwin L."/>
            <person name="Pitluck S."/>
            <person name="Peters L."/>
            <person name="Ovchinnikova G."/>
            <person name="Lu M."/>
            <person name="Land M.L."/>
            <person name="Hauser L."/>
            <person name="Pester M."/>
            <person name="Spring S."/>
            <person name="Ollivier B."/>
            <person name="Rattei T."/>
            <person name="Klenk H.-P."/>
            <person name="Wagner M."/>
            <person name="Loy A."/>
            <person name="Woyke T.J."/>
        </authorList>
    </citation>
    <scope>NUCLEOTIDE SEQUENCE [LARGE SCALE GENOMIC DNA]</scope>
    <source>
        <strain evidence="8 9">DSM 17734</strain>
    </source>
</reference>
<keyword evidence="6" id="KW-0443">Lipid metabolism</keyword>
<dbReference type="Pfam" id="PF13091">
    <property type="entry name" value="PLDc_2"/>
    <property type="match status" value="2"/>
</dbReference>
<evidence type="ECO:0000256" key="4">
    <source>
        <dbReference type="ARBA" id="ARBA00022801"/>
    </source>
</evidence>
<dbReference type="InterPro" id="IPR051406">
    <property type="entry name" value="PLD_domain"/>
</dbReference>
<gene>
    <name evidence="8" type="ORF">DesyoDRAFT_3053</name>
</gene>
<dbReference type="PROSITE" id="PS51257">
    <property type="entry name" value="PROKAR_LIPOPROTEIN"/>
    <property type="match status" value="1"/>
</dbReference>
<dbReference type="eggNOG" id="COG1502">
    <property type="taxonomic scope" value="Bacteria"/>
</dbReference>
<comment type="catalytic activity">
    <reaction evidence="1">
        <text>a 1,2-diacyl-sn-glycero-3-phosphocholine + H2O = a 1,2-diacyl-sn-glycero-3-phosphate + choline + H(+)</text>
        <dbReference type="Rhea" id="RHEA:14445"/>
        <dbReference type="ChEBI" id="CHEBI:15354"/>
        <dbReference type="ChEBI" id="CHEBI:15377"/>
        <dbReference type="ChEBI" id="CHEBI:15378"/>
        <dbReference type="ChEBI" id="CHEBI:57643"/>
        <dbReference type="ChEBI" id="CHEBI:58608"/>
        <dbReference type="EC" id="3.1.4.4"/>
    </reaction>
</comment>
<dbReference type="PANTHER" id="PTHR43856:SF1">
    <property type="entry name" value="MITOCHONDRIAL CARDIOLIPIN HYDROLASE"/>
    <property type="match status" value="1"/>
</dbReference>
<keyword evidence="5" id="KW-0442">Lipid degradation</keyword>
<feature type="domain" description="PLD phosphodiesterase" evidence="7">
    <location>
        <begin position="126"/>
        <end position="153"/>
    </location>
</feature>
<dbReference type="AlphaFoldDB" id="H5XVL4"/>
<evidence type="ECO:0000256" key="3">
    <source>
        <dbReference type="ARBA" id="ARBA00012027"/>
    </source>
</evidence>
<dbReference type="InterPro" id="IPR001736">
    <property type="entry name" value="PLipase_D/transphosphatidylase"/>
</dbReference>
<dbReference type="HOGENOM" id="CLU_808291_0_0_9"/>
<evidence type="ECO:0000313" key="8">
    <source>
        <dbReference type="EMBL" id="EHQ90097.1"/>
    </source>
</evidence>
<evidence type="ECO:0000256" key="5">
    <source>
        <dbReference type="ARBA" id="ARBA00022963"/>
    </source>
</evidence>
<dbReference type="STRING" id="768710.DesyoDRAFT_3053"/>
<dbReference type="GO" id="GO:0004630">
    <property type="term" value="F:phospholipase D activity"/>
    <property type="evidence" value="ECO:0007669"/>
    <property type="project" value="UniProtKB-EC"/>
</dbReference>
<dbReference type="EC" id="3.1.4.4" evidence="3"/>
<name>H5XVL4_9FIRM</name>
<evidence type="ECO:0000313" key="9">
    <source>
        <dbReference type="Proteomes" id="UP000005104"/>
    </source>
</evidence>
<dbReference type="InterPro" id="IPR025202">
    <property type="entry name" value="PLD-like_dom"/>
</dbReference>
<evidence type="ECO:0000256" key="2">
    <source>
        <dbReference type="ARBA" id="ARBA00008664"/>
    </source>
</evidence>
<dbReference type="GO" id="GO:0016042">
    <property type="term" value="P:lipid catabolic process"/>
    <property type="evidence" value="ECO:0007669"/>
    <property type="project" value="UniProtKB-KW"/>
</dbReference>
<dbReference type="OrthoDB" id="1792714at2"/>
<comment type="similarity">
    <text evidence="2">Belongs to the phospholipase D family.</text>
</comment>
<dbReference type="GO" id="GO:0016891">
    <property type="term" value="F:RNA endonuclease activity producing 5'-phosphomonoesters, hydrolytic mechanism"/>
    <property type="evidence" value="ECO:0007669"/>
    <property type="project" value="TreeGrafter"/>
</dbReference>
<dbReference type="SUPFAM" id="SSF56024">
    <property type="entry name" value="Phospholipase D/nuclease"/>
    <property type="match status" value="2"/>
</dbReference>
<dbReference type="GO" id="GO:0006793">
    <property type="term" value="P:phosphorus metabolic process"/>
    <property type="evidence" value="ECO:0007669"/>
    <property type="project" value="UniProtKB-ARBA"/>
</dbReference>
<sequence>MSKRNSIGSIFILLSLSLLFVSGCAFKIPELFPKEVPVSNLPAEALFIDKDAIYNKTVALIESAQTSIYVEQAVFDDPSLIQLLISKSSSGVDVRVLLDQWQKVNRATLDQLKSQNVSVQFYPAQKGQINHTKYLIIDQKQALIYGPSWTGSGFQAHDLAVELSGKSAWKAASVFSKDWEFTTTFSLDVADTSTLPEDNIILATNAKVRQQLVDRISSSTESIWIETTEITDPELIQALIAAAQTGCDVRLILEPSLATKTPDSVQELASKGVQIRFFPSEPPLGMNLALFDNSSFILTSSGWTSYSFLANHEFSVTVPSLTASHKLVEMFKQDWEKSRSGES</sequence>
<dbReference type="Proteomes" id="UP000005104">
    <property type="component" value="Chromosome"/>
</dbReference>
<dbReference type="PANTHER" id="PTHR43856">
    <property type="entry name" value="CARDIOLIPIN HYDROLASE"/>
    <property type="match status" value="1"/>
</dbReference>
<protein>
    <recommendedName>
        <fullName evidence="3">phospholipase D</fullName>
        <ecNumber evidence="3">3.1.4.4</ecNumber>
    </recommendedName>
</protein>
<evidence type="ECO:0000256" key="6">
    <source>
        <dbReference type="ARBA" id="ARBA00023098"/>
    </source>
</evidence>
<dbReference type="RefSeq" id="WP_007784327.1">
    <property type="nucleotide sequence ID" value="NZ_CM001441.1"/>
</dbReference>
<proteinExistence type="inferred from homology"/>